<dbReference type="AlphaFoldDB" id="A0A1K2IM30"/>
<gene>
    <name evidence="2" type="ORF">SAMN05428642_10388</name>
</gene>
<dbReference type="EMBL" id="FPKV01000003">
    <property type="protein sequence ID" value="SFZ93358.1"/>
    <property type="molecule type" value="Genomic_DNA"/>
</dbReference>
<protein>
    <submittedName>
        <fullName evidence="2">Lecithin retinol acyltransferase</fullName>
    </submittedName>
</protein>
<evidence type="ECO:0000313" key="2">
    <source>
        <dbReference type="EMBL" id="SFZ93358.1"/>
    </source>
</evidence>
<dbReference type="STRING" id="369401.SAMN05428642_10388"/>
<name>A0A1K2IM30_9FLAO</name>
<sequence>MIKKLQLNSQLYPADVIVAKKRNGLGRILNHYVVYVGNETFIGNLQDGVKVLSELELSDLLVDYEPIRIKPFEGTDFQRNQAINRAYHRLGQKYSLLNFNCEHYANWVQKGKENSVQVTILFLIIMFGITSKLIKVNNGKR</sequence>
<dbReference type="OrthoDB" id="772795at2"/>
<dbReference type="PROSITE" id="PS51934">
    <property type="entry name" value="LRAT"/>
    <property type="match status" value="1"/>
</dbReference>
<reference evidence="2 3" key="1">
    <citation type="submission" date="2016-10" db="EMBL/GenBank/DDBJ databases">
        <authorList>
            <person name="de Groot N.N."/>
        </authorList>
    </citation>
    <scope>NUCLEOTIDE SEQUENCE [LARGE SCALE GENOMIC DNA]</scope>
    <source>
        <strain evidence="2 3">DSM 18180</strain>
    </source>
</reference>
<accession>A0A1K2IM30</accession>
<organism evidence="2 3">
    <name type="scientific">Flaviramulus basaltis</name>
    <dbReference type="NCBI Taxonomy" id="369401"/>
    <lineage>
        <taxon>Bacteria</taxon>
        <taxon>Pseudomonadati</taxon>
        <taxon>Bacteroidota</taxon>
        <taxon>Flavobacteriia</taxon>
        <taxon>Flavobacteriales</taxon>
        <taxon>Flavobacteriaceae</taxon>
        <taxon>Flaviramulus</taxon>
    </lineage>
</organism>
<dbReference type="InterPro" id="IPR007053">
    <property type="entry name" value="LRAT_dom"/>
</dbReference>
<evidence type="ECO:0000259" key="1">
    <source>
        <dbReference type="PROSITE" id="PS51934"/>
    </source>
</evidence>
<keyword evidence="3" id="KW-1185">Reference proteome</keyword>
<dbReference type="RefSeq" id="WP_072402735.1">
    <property type="nucleotide sequence ID" value="NZ_FPKV01000003.1"/>
</dbReference>
<keyword evidence="2" id="KW-0808">Transferase</keyword>
<dbReference type="GO" id="GO:0016746">
    <property type="term" value="F:acyltransferase activity"/>
    <property type="evidence" value="ECO:0007669"/>
    <property type="project" value="UniProtKB-KW"/>
</dbReference>
<dbReference type="Gene3D" id="3.90.1720.10">
    <property type="entry name" value="endopeptidase domain like (from Nostoc punctiforme)"/>
    <property type="match status" value="1"/>
</dbReference>
<keyword evidence="2" id="KW-0012">Acyltransferase</keyword>
<dbReference type="Pfam" id="PF04970">
    <property type="entry name" value="LRAT"/>
    <property type="match status" value="1"/>
</dbReference>
<evidence type="ECO:0000313" key="3">
    <source>
        <dbReference type="Proteomes" id="UP000182544"/>
    </source>
</evidence>
<dbReference type="Proteomes" id="UP000182544">
    <property type="component" value="Unassembled WGS sequence"/>
</dbReference>
<feature type="domain" description="LRAT" evidence="1">
    <location>
        <begin position="21"/>
        <end position="117"/>
    </location>
</feature>
<proteinExistence type="predicted"/>